<dbReference type="InterPro" id="IPR020846">
    <property type="entry name" value="MFS_dom"/>
</dbReference>
<accession>A0ABY9HVI4</accession>
<feature type="transmembrane region" description="Helical" evidence="5">
    <location>
        <begin position="208"/>
        <end position="230"/>
    </location>
</feature>
<organism evidence="7 8">
    <name type="scientific">Streptomyces castrisilvae</name>
    <dbReference type="NCBI Taxonomy" id="3033811"/>
    <lineage>
        <taxon>Bacteria</taxon>
        <taxon>Bacillati</taxon>
        <taxon>Actinomycetota</taxon>
        <taxon>Actinomycetes</taxon>
        <taxon>Kitasatosporales</taxon>
        <taxon>Streptomycetaceae</taxon>
        <taxon>Streptomyces</taxon>
    </lineage>
</organism>
<dbReference type="PROSITE" id="PS50850">
    <property type="entry name" value="MFS"/>
    <property type="match status" value="1"/>
</dbReference>
<protein>
    <submittedName>
        <fullName evidence="7">MFS transporter</fullName>
    </submittedName>
</protein>
<dbReference type="Proteomes" id="UP001239522">
    <property type="component" value="Plasmid unnamed1"/>
</dbReference>
<evidence type="ECO:0000256" key="5">
    <source>
        <dbReference type="SAM" id="Phobius"/>
    </source>
</evidence>
<evidence type="ECO:0000313" key="7">
    <source>
        <dbReference type="EMBL" id="WLQ38557.1"/>
    </source>
</evidence>
<feature type="transmembrane region" description="Helical" evidence="5">
    <location>
        <begin position="82"/>
        <end position="105"/>
    </location>
</feature>
<dbReference type="SUPFAM" id="SSF103473">
    <property type="entry name" value="MFS general substrate transporter"/>
    <property type="match status" value="1"/>
</dbReference>
<feature type="domain" description="Major facilitator superfamily (MFS) profile" evidence="6">
    <location>
        <begin position="1"/>
        <end position="385"/>
    </location>
</feature>
<feature type="transmembrane region" description="Helical" evidence="5">
    <location>
        <begin position="117"/>
        <end position="136"/>
    </location>
</feature>
<dbReference type="EMBL" id="CP120998">
    <property type="protein sequence ID" value="WLQ38557.1"/>
    <property type="molecule type" value="Genomic_DNA"/>
</dbReference>
<feature type="transmembrane region" description="Helical" evidence="5">
    <location>
        <begin position="27"/>
        <end position="45"/>
    </location>
</feature>
<feature type="transmembrane region" description="Helical" evidence="5">
    <location>
        <begin position="57"/>
        <end position="76"/>
    </location>
</feature>
<dbReference type="InterPro" id="IPR036259">
    <property type="entry name" value="MFS_trans_sf"/>
</dbReference>
<evidence type="ECO:0000256" key="1">
    <source>
        <dbReference type="ARBA" id="ARBA00004651"/>
    </source>
</evidence>
<keyword evidence="8" id="KW-1185">Reference proteome</keyword>
<feature type="transmembrane region" description="Helical" evidence="5">
    <location>
        <begin position="359"/>
        <end position="377"/>
    </location>
</feature>
<dbReference type="PANTHER" id="PTHR23534">
    <property type="entry name" value="MFS PERMEASE"/>
    <property type="match status" value="1"/>
</dbReference>
<name>A0ABY9HVI4_9ACTN</name>
<evidence type="ECO:0000256" key="4">
    <source>
        <dbReference type="ARBA" id="ARBA00023136"/>
    </source>
</evidence>
<feature type="transmembrane region" description="Helical" evidence="5">
    <location>
        <begin position="332"/>
        <end position="353"/>
    </location>
</feature>
<proteinExistence type="predicted"/>
<dbReference type="InterPro" id="IPR011701">
    <property type="entry name" value="MFS"/>
</dbReference>
<keyword evidence="2 5" id="KW-0812">Transmembrane</keyword>
<gene>
    <name evidence="7" type="ORF">P8A18_34130</name>
</gene>
<feature type="transmembrane region" description="Helical" evidence="5">
    <location>
        <begin position="148"/>
        <end position="172"/>
    </location>
</feature>
<evidence type="ECO:0000256" key="2">
    <source>
        <dbReference type="ARBA" id="ARBA00022692"/>
    </source>
</evidence>
<comment type="subcellular location">
    <subcellularLocation>
        <location evidence="1">Cell membrane</location>
        <topology evidence="1">Multi-pass membrane protein</topology>
    </subcellularLocation>
</comment>
<dbReference type="Gene3D" id="1.20.1250.20">
    <property type="entry name" value="MFS general substrate transporter like domains"/>
    <property type="match status" value="2"/>
</dbReference>
<evidence type="ECO:0000259" key="6">
    <source>
        <dbReference type="PROSITE" id="PS50850"/>
    </source>
</evidence>
<feature type="transmembrane region" description="Helical" evidence="5">
    <location>
        <begin position="242"/>
        <end position="262"/>
    </location>
</feature>
<keyword evidence="4 5" id="KW-0472">Membrane</keyword>
<geneLocation type="plasmid" evidence="7 8">
    <name>unnamed1</name>
</geneLocation>
<keyword evidence="7" id="KW-0614">Plasmid</keyword>
<sequence length="388" mass="37787">MAAIGLAAGGTAGVLLATELAGTASVAGLPVALHLGGSAAGALLVSHQAGRGHRGRGLALGLVLGAFGALVVVLAARQGSLGWMLAGSALLGMANSSIFLLRYTAAQAVPEGNRGRALGLVFLATAIGAVISPLLLGPSGSAARAVGLPTLCGLYLVAFAAFGCSALLLAAGCSPRTPVLGRAAGVLASGTKPARGTLRLGAALREPAAVVAMSALAGANFIMVGIMTITPVHLSQHGASTGVVGSFVALHVVGMFAPAPLVGRLADRHGPVPVVLIGAVISLVACALGGFSTGPTTMTTAHLVLAGLGWNFGVVGASTLLTGAVPGQLRPYVEGIGEATMGAAAMVVAPLVALFPGAWGYQLLALCALALTALALARMRVPASGPLA</sequence>
<dbReference type="PANTHER" id="PTHR23534:SF1">
    <property type="entry name" value="MAJOR FACILITATOR SUPERFAMILY PROTEIN"/>
    <property type="match status" value="1"/>
</dbReference>
<feature type="transmembrane region" description="Helical" evidence="5">
    <location>
        <begin position="274"/>
        <end position="291"/>
    </location>
</feature>
<feature type="transmembrane region" description="Helical" evidence="5">
    <location>
        <begin position="303"/>
        <end position="325"/>
    </location>
</feature>
<keyword evidence="3 5" id="KW-1133">Transmembrane helix</keyword>
<reference evidence="7 8" key="1">
    <citation type="submission" date="2023-03" db="EMBL/GenBank/DDBJ databases">
        <title>Isolation and description of six Streptomyces strains from soil environments, able to metabolize different microbial glucans.</title>
        <authorList>
            <person name="Widen T."/>
            <person name="Larsbrink J."/>
        </authorList>
    </citation>
    <scope>NUCLEOTIDE SEQUENCE [LARGE SCALE GENOMIC DNA]</scope>
    <source>
        <strain evidence="7 8">Mut1</strain>
        <plasmid evidence="7 8">unnamed1</plasmid>
    </source>
</reference>
<evidence type="ECO:0000256" key="3">
    <source>
        <dbReference type="ARBA" id="ARBA00022989"/>
    </source>
</evidence>
<dbReference type="RefSeq" id="WP_306061689.1">
    <property type="nucleotide sequence ID" value="NZ_CP120998.1"/>
</dbReference>
<dbReference type="Pfam" id="PF07690">
    <property type="entry name" value="MFS_1"/>
    <property type="match status" value="1"/>
</dbReference>
<evidence type="ECO:0000313" key="8">
    <source>
        <dbReference type="Proteomes" id="UP001239522"/>
    </source>
</evidence>